<dbReference type="EMBL" id="JBJHQH010000003">
    <property type="protein sequence ID" value="MFK9090731.1"/>
    <property type="molecule type" value="Genomic_DNA"/>
</dbReference>
<dbReference type="Proteomes" id="UP001623041">
    <property type="component" value="Unassembled WGS sequence"/>
</dbReference>
<proteinExistence type="predicted"/>
<gene>
    <name evidence="1" type="ORF">ACJEBI_04455</name>
</gene>
<comment type="caution">
    <text evidence="1">The sequence shown here is derived from an EMBL/GenBank/DDBJ whole genome shotgun (WGS) entry which is preliminary data.</text>
</comment>
<reference evidence="1 2" key="1">
    <citation type="submission" date="2024-11" db="EMBL/GenBank/DDBJ databases">
        <authorList>
            <person name="Lucas J.A."/>
        </authorList>
    </citation>
    <scope>NUCLEOTIDE SEQUENCE [LARGE SCALE GENOMIC DNA]</scope>
    <source>
        <strain evidence="1 2">Z 5.4</strain>
    </source>
</reference>
<protein>
    <recommendedName>
        <fullName evidence="3">Fur-regulated basic protein FbpA</fullName>
    </recommendedName>
</protein>
<organism evidence="1 2">
    <name type="scientific">Bacillus salipaludis</name>
    <dbReference type="NCBI Taxonomy" id="2547811"/>
    <lineage>
        <taxon>Bacteria</taxon>
        <taxon>Bacillati</taxon>
        <taxon>Bacillota</taxon>
        <taxon>Bacilli</taxon>
        <taxon>Bacillales</taxon>
        <taxon>Bacillaceae</taxon>
        <taxon>Bacillus</taxon>
    </lineage>
</organism>
<evidence type="ECO:0008006" key="3">
    <source>
        <dbReference type="Google" id="ProtNLM"/>
    </source>
</evidence>
<accession>A0ABW8RBB5</accession>
<evidence type="ECO:0000313" key="1">
    <source>
        <dbReference type="EMBL" id="MFK9090731.1"/>
    </source>
</evidence>
<evidence type="ECO:0000313" key="2">
    <source>
        <dbReference type="Proteomes" id="UP001623041"/>
    </source>
</evidence>
<dbReference type="RefSeq" id="WP_406579427.1">
    <property type="nucleotide sequence ID" value="NZ_JBJHQH010000003.1"/>
</dbReference>
<sequence length="47" mass="5591">MTGLKLINTYKSELQNYSLEQLRYLPEEGVWSIGQSQKDELEQRFVK</sequence>
<keyword evidence="2" id="KW-1185">Reference proteome</keyword>
<name>A0ABW8RBB5_9BACI</name>